<keyword evidence="3" id="KW-1185">Reference proteome</keyword>
<reference evidence="2" key="1">
    <citation type="submission" date="2020-06" db="EMBL/GenBank/DDBJ databases">
        <title>Draft genome of Bugula neritina, a colonial animal packing powerful symbionts and potential medicines.</title>
        <authorList>
            <person name="Rayko M."/>
        </authorList>
    </citation>
    <scope>NUCLEOTIDE SEQUENCE [LARGE SCALE GENOMIC DNA]</scope>
    <source>
        <strain evidence="2">Kwan_BN1</strain>
    </source>
</reference>
<evidence type="ECO:0000313" key="3">
    <source>
        <dbReference type="Proteomes" id="UP000593567"/>
    </source>
</evidence>
<accession>A0A7J7KLV0</accession>
<feature type="compositionally biased region" description="Low complexity" evidence="1">
    <location>
        <begin position="130"/>
        <end position="140"/>
    </location>
</feature>
<evidence type="ECO:0000313" key="2">
    <source>
        <dbReference type="EMBL" id="KAF6039016.1"/>
    </source>
</evidence>
<sequence length="258" mass="28445">MASNESPVVEEEDLHPGWEAVSCRRRLYTPRTRTSRQIEKVSKSISDLNNVLNKLHSKGETAEKRKLGLAKYKVDLKMATIESVKAMYTEYLRQKVVQLSKYNAETEFQTTTLESCTTPDKEGSTRSIFTTPKSSANSTPAPSPTSPKTELTESSDIMSATHNALPASTNADFAQKTSSSLVEGKDLIMAAFTTPTSKFSRVCTAKQMSTPEYSPPNQVSKCLSKGKSPIVSTLERYLTPTRNAETPRLRSPLAKPLT</sequence>
<proteinExistence type="predicted"/>
<protein>
    <submittedName>
        <fullName evidence="2">Uncharacterized protein</fullName>
    </submittedName>
</protein>
<comment type="caution">
    <text evidence="2">The sequence shown here is derived from an EMBL/GenBank/DDBJ whole genome shotgun (WGS) entry which is preliminary data.</text>
</comment>
<dbReference type="AlphaFoldDB" id="A0A7J7KLV0"/>
<dbReference type="EMBL" id="VXIV02000317">
    <property type="protein sequence ID" value="KAF6039016.1"/>
    <property type="molecule type" value="Genomic_DNA"/>
</dbReference>
<organism evidence="2 3">
    <name type="scientific">Bugula neritina</name>
    <name type="common">Brown bryozoan</name>
    <name type="synonym">Sertularia neritina</name>
    <dbReference type="NCBI Taxonomy" id="10212"/>
    <lineage>
        <taxon>Eukaryota</taxon>
        <taxon>Metazoa</taxon>
        <taxon>Spiralia</taxon>
        <taxon>Lophotrochozoa</taxon>
        <taxon>Bryozoa</taxon>
        <taxon>Gymnolaemata</taxon>
        <taxon>Cheilostomatida</taxon>
        <taxon>Flustrina</taxon>
        <taxon>Buguloidea</taxon>
        <taxon>Bugulidae</taxon>
        <taxon>Bugula</taxon>
    </lineage>
</organism>
<dbReference type="Proteomes" id="UP000593567">
    <property type="component" value="Unassembled WGS sequence"/>
</dbReference>
<name>A0A7J7KLV0_BUGNE</name>
<gene>
    <name evidence="2" type="ORF">EB796_002671</name>
</gene>
<feature type="region of interest" description="Disordered" evidence="1">
    <location>
        <begin position="112"/>
        <end position="154"/>
    </location>
</feature>
<evidence type="ECO:0000256" key="1">
    <source>
        <dbReference type="SAM" id="MobiDB-lite"/>
    </source>
</evidence>